<dbReference type="InterPro" id="IPR001047">
    <property type="entry name" value="Ribosomal_eS8"/>
</dbReference>
<evidence type="ECO:0000313" key="10">
    <source>
        <dbReference type="EMBL" id="QNO43083.1"/>
    </source>
</evidence>
<comment type="similarity">
    <text evidence="1 6">Belongs to the eukaryotic ribosomal protein eS8 family.</text>
</comment>
<dbReference type="EMBL" id="MT630791">
    <property type="protein sequence ID" value="QNO43122.1"/>
    <property type="molecule type" value="Genomic_DNA"/>
</dbReference>
<evidence type="ECO:0000313" key="9">
    <source>
        <dbReference type="EMBL" id="QNO42340.1"/>
    </source>
</evidence>
<keyword evidence="3 6" id="KW-0689">Ribosomal protein</keyword>
<evidence type="ECO:0000313" key="8">
    <source>
        <dbReference type="EMBL" id="QNO41354.1"/>
    </source>
</evidence>
<evidence type="ECO:0000256" key="1">
    <source>
        <dbReference type="ARBA" id="ARBA00005257"/>
    </source>
</evidence>
<evidence type="ECO:0000256" key="5">
    <source>
        <dbReference type="ARBA" id="ARBA00035277"/>
    </source>
</evidence>
<organism evidence="13">
    <name type="scientific">Candidatus Methanogaster sp. ANME-2c ERB4</name>
    <dbReference type="NCBI Taxonomy" id="2759911"/>
    <lineage>
        <taxon>Archaea</taxon>
        <taxon>Methanobacteriati</taxon>
        <taxon>Methanobacteriota</taxon>
        <taxon>Stenosarchaea group</taxon>
        <taxon>Methanomicrobia</taxon>
        <taxon>Methanosarcinales</taxon>
        <taxon>ANME-2 cluster</taxon>
        <taxon>Candidatus Methanogasteraceae</taxon>
        <taxon>Candidatus Methanogaster</taxon>
    </lineage>
</organism>
<dbReference type="CDD" id="cd11382">
    <property type="entry name" value="Ribosomal_S8e"/>
    <property type="match status" value="1"/>
</dbReference>
<dbReference type="PROSITE" id="PS01193">
    <property type="entry name" value="RIBOSOMAL_S8E"/>
    <property type="match status" value="1"/>
</dbReference>
<dbReference type="InterPro" id="IPR020919">
    <property type="entry name" value="Ribosomal_protein_eS8_arc"/>
</dbReference>
<evidence type="ECO:0000313" key="12">
    <source>
        <dbReference type="EMBL" id="QNO45415.1"/>
    </source>
</evidence>
<evidence type="ECO:0000313" key="13">
    <source>
        <dbReference type="EMBL" id="QNO45580.1"/>
    </source>
</evidence>
<dbReference type="EMBL" id="MT630731">
    <property type="protein sequence ID" value="QNO42340.1"/>
    <property type="molecule type" value="Genomic_DNA"/>
</dbReference>
<evidence type="ECO:0000256" key="2">
    <source>
        <dbReference type="ARBA" id="ARBA00011458"/>
    </source>
</evidence>
<proteinExistence type="inferred from homology"/>
<evidence type="ECO:0000256" key="3">
    <source>
        <dbReference type="ARBA" id="ARBA00022980"/>
    </source>
</evidence>
<evidence type="ECO:0000313" key="11">
    <source>
        <dbReference type="EMBL" id="QNO43122.1"/>
    </source>
</evidence>
<feature type="region of interest" description="Disordered" evidence="7">
    <location>
        <begin position="1"/>
        <end position="26"/>
    </location>
</feature>
<dbReference type="EMBL" id="MT630788">
    <property type="protein sequence ID" value="QNO43083.1"/>
    <property type="molecule type" value="Genomic_DNA"/>
</dbReference>
<dbReference type="EMBL" id="MT631135">
    <property type="protein sequence ID" value="QNO45580.1"/>
    <property type="molecule type" value="Genomic_DNA"/>
</dbReference>
<dbReference type="GO" id="GO:0003735">
    <property type="term" value="F:structural constituent of ribosome"/>
    <property type="evidence" value="ECO:0007669"/>
    <property type="project" value="InterPro"/>
</dbReference>
<dbReference type="PANTHER" id="PTHR10394">
    <property type="entry name" value="40S RIBOSOMAL PROTEIN S8"/>
    <property type="match status" value="1"/>
</dbReference>
<evidence type="ECO:0000313" key="15">
    <source>
        <dbReference type="EMBL" id="QNO48112.1"/>
    </source>
</evidence>
<name>A0A7G9YC46_9EURY</name>
<comment type="subunit">
    <text evidence="2 6">Part of the 30S ribosomal subunit.</text>
</comment>
<dbReference type="AlphaFoldDB" id="A0A7G9YC46"/>
<dbReference type="GO" id="GO:0006412">
    <property type="term" value="P:translation"/>
    <property type="evidence" value="ECO:0007669"/>
    <property type="project" value="UniProtKB-UniRule"/>
</dbReference>
<dbReference type="EMBL" id="MT631310">
    <property type="protein sequence ID" value="QNO48112.1"/>
    <property type="molecule type" value="Genomic_DNA"/>
</dbReference>
<accession>A0A7G9YC46</accession>
<sequence length="124" mass="13824">MLWQGDSRRKPSGGRLVRSRGKRKFEMGREAADTHLAPMRSKKMRTFGGTQKMRLLRCDVANVTNPTDGTTQKCAIETVEGNPANQYYTRRNIITRGAIIKTSQGSARVTNRPGQEGFVNAVLI</sequence>
<dbReference type="GO" id="GO:1990904">
    <property type="term" value="C:ribonucleoprotein complex"/>
    <property type="evidence" value="ECO:0007669"/>
    <property type="project" value="UniProtKB-KW"/>
</dbReference>
<reference evidence="13" key="1">
    <citation type="submission" date="2020-06" db="EMBL/GenBank/DDBJ databases">
        <title>Unique genomic features of the anaerobic methanotrophic archaea.</title>
        <authorList>
            <person name="Chadwick G.L."/>
            <person name="Skennerton C.T."/>
            <person name="Laso-Perez R."/>
            <person name="Leu A.O."/>
            <person name="Speth D.R."/>
            <person name="Yu H."/>
            <person name="Morgan-Lang C."/>
            <person name="Hatzenpichler R."/>
            <person name="Goudeau D."/>
            <person name="Malmstrom R."/>
            <person name="Brazelton W.J."/>
            <person name="Woyke T."/>
            <person name="Hallam S.J."/>
            <person name="Tyson G.W."/>
            <person name="Wegener G."/>
            <person name="Boetius A."/>
            <person name="Orphan V."/>
        </authorList>
    </citation>
    <scope>NUCLEOTIDE SEQUENCE</scope>
</reference>
<dbReference type="NCBIfam" id="TIGR00307">
    <property type="entry name" value="eS8"/>
    <property type="match status" value="1"/>
</dbReference>
<dbReference type="HAMAP" id="MF_00029">
    <property type="entry name" value="Ribosomal_eS8"/>
    <property type="match status" value="1"/>
</dbReference>
<keyword evidence="4 6" id="KW-0687">Ribonucleoprotein</keyword>
<dbReference type="InterPro" id="IPR022309">
    <property type="entry name" value="Ribosomal_Se8/biogenesis_NSA2"/>
</dbReference>
<evidence type="ECO:0000313" key="14">
    <source>
        <dbReference type="EMBL" id="QNO47235.1"/>
    </source>
</evidence>
<evidence type="ECO:0000256" key="6">
    <source>
        <dbReference type="HAMAP-Rule" id="MF_00029"/>
    </source>
</evidence>
<evidence type="ECO:0000256" key="7">
    <source>
        <dbReference type="SAM" id="MobiDB-lite"/>
    </source>
</evidence>
<dbReference type="EMBL" id="MT631247">
    <property type="protein sequence ID" value="QNO47235.1"/>
    <property type="molecule type" value="Genomic_DNA"/>
</dbReference>
<dbReference type="EMBL" id="MT630624">
    <property type="protein sequence ID" value="QNO41354.1"/>
    <property type="molecule type" value="Genomic_DNA"/>
</dbReference>
<evidence type="ECO:0000256" key="4">
    <source>
        <dbReference type="ARBA" id="ARBA00023274"/>
    </source>
</evidence>
<protein>
    <recommendedName>
        <fullName evidence="5 6">Small ribosomal subunit protein eS8</fullName>
    </recommendedName>
</protein>
<gene>
    <name evidence="6 13" type="primary">rps8e</name>
    <name evidence="8" type="ORF">CALKMFAI_00006</name>
    <name evidence="10" type="ORF">DICHBKDE_00026</name>
    <name evidence="9" type="ORF">FCAILLLB_00006</name>
    <name evidence="15" type="ORF">FNPNCKDB_00003</name>
    <name evidence="14" type="ORF">GAPPNMFI_00002</name>
    <name evidence="13" type="ORF">MGFDKJCL_00013</name>
    <name evidence="12" type="ORF">PANLPDEM_00003</name>
    <name evidence="11" type="ORF">PILMODGB_00013</name>
</gene>
<dbReference type="GO" id="GO:0005840">
    <property type="term" value="C:ribosome"/>
    <property type="evidence" value="ECO:0007669"/>
    <property type="project" value="UniProtKB-KW"/>
</dbReference>
<dbReference type="Pfam" id="PF01201">
    <property type="entry name" value="Ribosomal_S8e"/>
    <property type="match status" value="1"/>
</dbReference>
<dbReference type="Gene3D" id="2.40.10.310">
    <property type="match status" value="1"/>
</dbReference>
<dbReference type="InterPro" id="IPR018283">
    <property type="entry name" value="Ribosomal_eS8_CS"/>
</dbReference>
<dbReference type="EMBL" id="MT631113">
    <property type="protein sequence ID" value="QNO45415.1"/>
    <property type="molecule type" value="Genomic_DNA"/>
</dbReference>